<reference evidence="2" key="1">
    <citation type="submission" date="2023-08" db="EMBL/GenBank/DDBJ databases">
        <authorList>
            <person name="Audoor S."/>
            <person name="Bilcke G."/>
        </authorList>
    </citation>
    <scope>NUCLEOTIDE SEQUENCE</scope>
</reference>
<gene>
    <name evidence="2" type="ORF">CYCCA115_LOCUS18111</name>
</gene>
<accession>A0AAD2JL19</accession>
<name>A0AAD2JL19_9STRA</name>
<feature type="region of interest" description="Disordered" evidence="1">
    <location>
        <begin position="1"/>
        <end position="36"/>
    </location>
</feature>
<dbReference type="Proteomes" id="UP001295423">
    <property type="component" value="Unassembled WGS sequence"/>
</dbReference>
<evidence type="ECO:0000313" key="3">
    <source>
        <dbReference type="Proteomes" id="UP001295423"/>
    </source>
</evidence>
<dbReference type="AlphaFoldDB" id="A0AAD2JL19"/>
<evidence type="ECO:0000313" key="2">
    <source>
        <dbReference type="EMBL" id="CAJ1959692.1"/>
    </source>
</evidence>
<dbReference type="EMBL" id="CAKOGP040002014">
    <property type="protein sequence ID" value="CAJ1959692.1"/>
    <property type="molecule type" value="Genomic_DNA"/>
</dbReference>
<proteinExistence type="predicted"/>
<evidence type="ECO:0000256" key="1">
    <source>
        <dbReference type="SAM" id="MobiDB-lite"/>
    </source>
</evidence>
<organism evidence="2 3">
    <name type="scientific">Cylindrotheca closterium</name>
    <dbReference type="NCBI Taxonomy" id="2856"/>
    <lineage>
        <taxon>Eukaryota</taxon>
        <taxon>Sar</taxon>
        <taxon>Stramenopiles</taxon>
        <taxon>Ochrophyta</taxon>
        <taxon>Bacillariophyta</taxon>
        <taxon>Bacillariophyceae</taxon>
        <taxon>Bacillariophycidae</taxon>
        <taxon>Bacillariales</taxon>
        <taxon>Bacillariaceae</taxon>
        <taxon>Cylindrotheca</taxon>
    </lineage>
</organism>
<comment type="caution">
    <text evidence="2">The sequence shown here is derived from an EMBL/GenBank/DDBJ whole genome shotgun (WGS) entry which is preliminary data.</text>
</comment>
<sequence>MEASLGLATTDISANQNKTDNDGGEDTTTSSSSQPMDYCASTIAPPAITIPVAALSKVTPVAAPLTKEQLQSIPRKHDIVCKCGCIPAIPSMFQMAELRKQAAREKKNKAKQIL</sequence>
<protein>
    <submittedName>
        <fullName evidence="2">Uncharacterized protein</fullName>
    </submittedName>
</protein>
<keyword evidence="3" id="KW-1185">Reference proteome</keyword>